<dbReference type="InterPro" id="IPR017871">
    <property type="entry name" value="ABC_transporter-like_CS"/>
</dbReference>
<dbReference type="InterPro" id="IPR039421">
    <property type="entry name" value="Type_1_exporter"/>
</dbReference>
<reference evidence="8 9" key="1">
    <citation type="submission" date="2019-06" db="EMBL/GenBank/DDBJ databases">
        <title>Draft genome of C. phoceense Strain 272.</title>
        <authorList>
            <person name="Pacheco L.G.C."/>
            <person name="Barberis C.M."/>
            <person name="Almuzara M.N."/>
            <person name="Traglia G.M."/>
            <person name="Santos C.S."/>
            <person name="Rocha D.J.P.G."/>
            <person name="Aguiar E.R.G.R."/>
            <person name="Vay C.A."/>
        </authorList>
    </citation>
    <scope>NUCLEOTIDE SEQUENCE [LARGE SCALE GENOMIC DNA]</scope>
    <source>
        <strain evidence="8 9">272</strain>
    </source>
</reference>
<dbReference type="RefSeq" id="WP_141629267.1">
    <property type="nucleotide sequence ID" value="NZ_VHIR01000025.1"/>
</dbReference>
<dbReference type="CDD" id="cd07346">
    <property type="entry name" value="ABC_6TM_exporters"/>
    <property type="match status" value="1"/>
</dbReference>
<evidence type="ECO:0000313" key="9">
    <source>
        <dbReference type="Proteomes" id="UP000318080"/>
    </source>
</evidence>
<keyword evidence="2 5" id="KW-0812">Transmembrane</keyword>
<dbReference type="Pfam" id="PF00005">
    <property type="entry name" value="ABC_tran"/>
    <property type="match status" value="1"/>
</dbReference>
<dbReference type="STRING" id="1686286.GCA_900092335_01735"/>
<dbReference type="GO" id="GO:0016887">
    <property type="term" value="F:ATP hydrolysis activity"/>
    <property type="evidence" value="ECO:0007669"/>
    <property type="project" value="InterPro"/>
</dbReference>
<proteinExistence type="predicted"/>
<dbReference type="Pfam" id="PF00664">
    <property type="entry name" value="ABC_membrane"/>
    <property type="match status" value="1"/>
</dbReference>
<evidence type="ECO:0000259" key="7">
    <source>
        <dbReference type="PROSITE" id="PS50929"/>
    </source>
</evidence>
<dbReference type="Gene3D" id="3.40.50.300">
    <property type="entry name" value="P-loop containing nucleotide triphosphate hydrolases"/>
    <property type="match status" value="1"/>
</dbReference>
<keyword evidence="8" id="KW-0067">ATP-binding</keyword>
<keyword evidence="9" id="KW-1185">Reference proteome</keyword>
<dbReference type="AlphaFoldDB" id="A0A540R4D6"/>
<keyword evidence="8" id="KW-0547">Nucleotide-binding</keyword>
<name>A0A540R4D6_9CORY</name>
<dbReference type="PANTHER" id="PTHR43394">
    <property type="entry name" value="ATP-DEPENDENT PERMEASE MDL1, MITOCHONDRIAL"/>
    <property type="match status" value="1"/>
</dbReference>
<dbReference type="SUPFAM" id="SSF52540">
    <property type="entry name" value="P-loop containing nucleoside triphosphate hydrolases"/>
    <property type="match status" value="1"/>
</dbReference>
<protein>
    <submittedName>
        <fullName evidence="8">ABC transporter ATP-binding protein</fullName>
    </submittedName>
</protein>
<dbReference type="PROSITE" id="PS00211">
    <property type="entry name" value="ABC_TRANSPORTER_1"/>
    <property type="match status" value="1"/>
</dbReference>
<feature type="domain" description="ABC transmembrane type-1" evidence="7">
    <location>
        <begin position="27"/>
        <end position="303"/>
    </location>
</feature>
<feature type="transmembrane region" description="Helical" evidence="5">
    <location>
        <begin position="135"/>
        <end position="157"/>
    </location>
</feature>
<feature type="transmembrane region" description="Helical" evidence="5">
    <location>
        <begin position="61"/>
        <end position="82"/>
    </location>
</feature>
<feature type="transmembrane region" description="Helical" evidence="5">
    <location>
        <begin position="277"/>
        <end position="297"/>
    </location>
</feature>
<dbReference type="InterPro" id="IPR036640">
    <property type="entry name" value="ABC1_TM_sf"/>
</dbReference>
<evidence type="ECO:0000313" key="8">
    <source>
        <dbReference type="EMBL" id="TQE42497.1"/>
    </source>
</evidence>
<feature type="transmembrane region" description="Helical" evidence="5">
    <location>
        <begin position="163"/>
        <end position="182"/>
    </location>
</feature>
<gene>
    <name evidence="8" type="ORF">EJK80_12300</name>
</gene>
<evidence type="ECO:0000256" key="2">
    <source>
        <dbReference type="ARBA" id="ARBA00022692"/>
    </source>
</evidence>
<accession>A0A540R4D6</accession>
<dbReference type="InterPro" id="IPR011527">
    <property type="entry name" value="ABC1_TM_dom"/>
</dbReference>
<evidence type="ECO:0000256" key="1">
    <source>
        <dbReference type="ARBA" id="ARBA00004651"/>
    </source>
</evidence>
<organism evidence="8 9">
    <name type="scientific">Corynebacterium phoceense</name>
    <dbReference type="NCBI Taxonomy" id="1686286"/>
    <lineage>
        <taxon>Bacteria</taxon>
        <taxon>Bacillati</taxon>
        <taxon>Actinomycetota</taxon>
        <taxon>Actinomycetes</taxon>
        <taxon>Mycobacteriales</taxon>
        <taxon>Corynebacteriaceae</taxon>
        <taxon>Corynebacterium</taxon>
    </lineage>
</organism>
<dbReference type="InterPro" id="IPR027417">
    <property type="entry name" value="P-loop_NTPase"/>
</dbReference>
<dbReference type="EMBL" id="VHIR01000025">
    <property type="protein sequence ID" value="TQE42497.1"/>
    <property type="molecule type" value="Genomic_DNA"/>
</dbReference>
<evidence type="ECO:0000259" key="6">
    <source>
        <dbReference type="PROSITE" id="PS50893"/>
    </source>
</evidence>
<keyword evidence="4 5" id="KW-0472">Membrane</keyword>
<evidence type="ECO:0000256" key="5">
    <source>
        <dbReference type="SAM" id="Phobius"/>
    </source>
</evidence>
<keyword evidence="3 5" id="KW-1133">Transmembrane helix</keyword>
<dbReference type="InterPro" id="IPR003439">
    <property type="entry name" value="ABC_transporter-like_ATP-bd"/>
</dbReference>
<dbReference type="SUPFAM" id="SSF90123">
    <property type="entry name" value="ABC transporter transmembrane region"/>
    <property type="match status" value="1"/>
</dbReference>
<dbReference type="Gene3D" id="1.20.1560.10">
    <property type="entry name" value="ABC transporter type 1, transmembrane domain"/>
    <property type="match status" value="1"/>
</dbReference>
<evidence type="ECO:0000256" key="4">
    <source>
        <dbReference type="ARBA" id="ARBA00023136"/>
    </source>
</evidence>
<dbReference type="GO" id="GO:0015421">
    <property type="term" value="F:ABC-type oligopeptide transporter activity"/>
    <property type="evidence" value="ECO:0007669"/>
    <property type="project" value="TreeGrafter"/>
</dbReference>
<dbReference type="Proteomes" id="UP000318080">
    <property type="component" value="Unassembled WGS sequence"/>
</dbReference>
<dbReference type="GO" id="GO:0005524">
    <property type="term" value="F:ATP binding"/>
    <property type="evidence" value="ECO:0007669"/>
    <property type="project" value="UniProtKB-KW"/>
</dbReference>
<sequence>MSSLPAPDDKRWLIKTVLLRKRRTMPAAVLMSLGFVTNGLTPVLVGRAIDDAIARGSLGHLGLWLMALAASFLINGLANWWARNLFSLAMLEVGHVLRMAVTDRIQDPRGMAGPRRTAGELLAIASTDAQRVGDAVFMTVFPVAEVTSIIFVATMVSVVNLPLGLAVLVGGPIVVLISLRAAKPLRHRSGARQAALAKAAATATDVVQGLRILKGLGAIDTVRSRYAAVSDAAYTKTVAADGARAKLNATTETVGAVYVVLVALAAGSLALKGSITIGELISVVGLTQFIITPMTMLGKNIASRWANAQASGKRIRAVLGAGFAEHPEVELPALPRGVTVVDAPAPEGLEYLPHGTAVVAPHQSDLFEGSVLSNVHEDPEKAREALWVAAADDIPGGPEREVGENGGNLSGGQRQRVALARAIAADAPILILQDPTTAVDSVTEAIIAERVAAHRAGQTTVIYTSAPAWQAVAVDVTADVQEAEA</sequence>
<dbReference type="GO" id="GO:0005886">
    <property type="term" value="C:plasma membrane"/>
    <property type="evidence" value="ECO:0007669"/>
    <property type="project" value="UniProtKB-SubCell"/>
</dbReference>
<comment type="caution">
    <text evidence="8">The sequence shown here is derived from an EMBL/GenBank/DDBJ whole genome shotgun (WGS) entry which is preliminary data.</text>
</comment>
<evidence type="ECO:0000256" key="3">
    <source>
        <dbReference type="ARBA" id="ARBA00022989"/>
    </source>
</evidence>
<dbReference type="PROSITE" id="PS50929">
    <property type="entry name" value="ABC_TM1F"/>
    <property type="match status" value="1"/>
</dbReference>
<feature type="transmembrane region" description="Helical" evidence="5">
    <location>
        <begin position="253"/>
        <end position="271"/>
    </location>
</feature>
<feature type="domain" description="ABC transporter" evidence="6">
    <location>
        <begin position="281"/>
        <end position="485"/>
    </location>
</feature>
<dbReference type="PROSITE" id="PS50893">
    <property type="entry name" value="ABC_TRANSPORTER_2"/>
    <property type="match status" value="1"/>
</dbReference>
<feature type="transmembrane region" description="Helical" evidence="5">
    <location>
        <begin position="28"/>
        <end position="49"/>
    </location>
</feature>
<dbReference type="PANTHER" id="PTHR43394:SF1">
    <property type="entry name" value="ATP-BINDING CASSETTE SUB-FAMILY B MEMBER 10, MITOCHONDRIAL"/>
    <property type="match status" value="1"/>
</dbReference>
<comment type="subcellular location">
    <subcellularLocation>
        <location evidence="1">Cell membrane</location>
        <topology evidence="1">Multi-pass membrane protein</topology>
    </subcellularLocation>
</comment>